<evidence type="ECO:0000313" key="4">
    <source>
        <dbReference type="EMBL" id="RWU08302.1"/>
    </source>
</evidence>
<feature type="domain" description="Phospholipase/carboxylesterase/thioesterase" evidence="3">
    <location>
        <begin position="49"/>
        <end position="243"/>
    </location>
</feature>
<dbReference type="InterPro" id="IPR003140">
    <property type="entry name" value="PLipase/COase/thioEstase"/>
</dbReference>
<name>A0A3S3PHH2_9SPHI</name>
<dbReference type="OrthoDB" id="9764953at2"/>
<sequence length="258" mass="29327">MKRISIAILLFFLSATAFAQDLSLYKKAFFVANGDTLKYRILYPKNFDSQKKYPVILFLHGRGESGKDNEKQLANGGKLFLNENFRNNHQVITIFPQCASNSYWANVEIDTVNTKRFFTFIKGGQPTKAMSLVLQFTDNYFKNSFVDPTKIYVGGLSMGGMGTFEMLRRKPNTFAAAFAICGGDNVLNAKKYKHVPLWIFHGGLDDVVTPQFSYGIYRKLKKLGNTPKFTVYLKANHNSWDSAFAEPDLLPWLLSHKK</sequence>
<comment type="caution">
    <text evidence="4">The sequence shown here is derived from an EMBL/GenBank/DDBJ whole genome shotgun (WGS) entry which is preliminary data.</text>
</comment>
<evidence type="ECO:0000259" key="3">
    <source>
        <dbReference type="Pfam" id="PF02230"/>
    </source>
</evidence>
<dbReference type="RefSeq" id="WP_113646827.1">
    <property type="nucleotide sequence ID" value="NZ_QMHN01000002.1"/>
</dbReference>
<dbReference type="GO" id="GO:0016787">
    <property type="term" value="F:hydrolase activity"/>
    <property type="evidence" value="ECO:0007669"/>
    <property type="project" value="InterPro"/>
</dbReference>
<feature type="signal peptide" evidence="2">
    <location>
        <begin position="1"/>
        <end position="19"/>
    </location>
</feature>
<dbReference type="Gene3D" id="3.40.50.1820">
    <property type="entry name" value="alpha/beta hydrolase"/>
    <property type="match status" value="1"/>
</dbReference>
<protein>
    <submittedName>
        <fullName evidence="4">Phospholipase</fullName>
    </submittedName>
</protein>
<dbReference type="InterPro" id="IPR050955">
    <property type="entry name" value="Plant_Biomass_Hydrol_Est"/>
</dbReference>
<dbReference type="InterPro" id="IPR029058">
    <property type="entry name" value="AB_hydrolase_fold"/>
</dbReference>
<evidence type="ECO:0000256" key="1">
    <source>
        <dbReference type="ARBA" id="ARBA00022729"/>
    </source>
</evidence>
<dbReference type="AlphaFoldDB" id="A0A3S3PHH2"/>
<dbReference type="EMBL" id="SAYW01000002">
    <property type="protein sequence ID" value="RWU08302.1"/>
    <property type="molecule type" value="Genomic_DNA"/>
</dbReference>
<keyword evidence="5" id="KW-1185">Reference proteome</keyword>
<dbReference type="PANTHER" id="PTHR43037">
    <property type="entry name" value="UNNAMED PRODUCT-RELATED"/>
    <property type="match status" value="1"/>
</dbReference>
<accession>A0A3S3PHH2</accession>
<dbReference type="Proteomes" id="UP000284120">
    <property type="component" value="Unassembled WGS sequence"/>
</dbReference>
<evidence type="ECO:0000256" key="2">
    <source>
        <dbReference type="SAM" id="SignalP"/>
    </source>
</evidence>
<reference evidence="4 5" key="1">
    <citation type="submission" date="2018-06" db="EMBL/GenBank/DDBJ databases">
        <title>Pedobacter endophyticus sp. nov., an endophytic bacterium isolated from a leaf of Triticum aestivum.</title>
        <authorList>
            <person name="Zhang L."/>
        </authorList>
    </citation>
    <scope>NUCLEOTIDE SEQUENCE [LARGE SCALE GENOMIC DNA]</scope>
    <source>
        <strain evidence="4 5">CM134L-2</strain>
    </source>
</reference>
<dbReference type="Pfam" id="PF02230">
    <property type="entry name" value="Abhydrolase_2"/>
    <property type="match status" value="1"/>
</dbReference>
<evidence type="ECO:0000313" key="5">
    <source>
        <dbReference type="Proteomes" id="UP000284120"/>
    </source>
</evidence>
<dbReference type="PANTHER" id="PTHR43037:SF1">
    <property type="entry name" value="BLL1128 PROTEIN"/>
    <property type="match status" value="1"/>
</dbReference>
<dbReference type="SUPFAM" id="SSF53474">
    <property type="entry name" value="alpha/beta-Hydrolases"/>
    <property type="match status" value="1"/>
</dbReference>
<feature type="chain" id="PRO_5018544476" evidence="2">
    <location>
        <begin position="20"/>
        <end position="258"/>
    </location>
</feature>
<keyword evidence="1 2" id="KW-0732">Signal</keyword>
<organism evidence="4 5">
    <name type="scientific">Pedobacter chitinilyticus</name>
    <dbReference type="NCBI Taxonomy" id="2233776"/>
    <lineage>
        <taxon>Bacteria</taxon>
        <taxon>Pseudomonadati</taxon>
        <taxon>Bacteroidota</taxon>
        <taxon>Sphingobacteriia</taxon>
        <taxon>Sphingobacteriales</taxon>
        <taxon>Sphingobacteriaceae</taxon>
        <taxon>Pedobacter</taxon>
    </lineage>
</organism>
<proteinExistence type="predicted"/>
<gene>
    <name evidence="4" type="ORF">DPV69_07960</name>
</gene>